<name>X0TRX3_9ZZZZ</name>
<comment type="caution">
    <text evidence="1">The sequence shown here is derived from an EMBL/GenBank/DDBJ whole genome shotgun (WGS) entry which is preliminary data.</text>
</comment>
<gene>
    <name evidence="1" type="ORF">S01H1_18245</name>
</gene>
<evidence type="ECO:0000313" key="1">
    <source>
        <dbReference type="EMBL" id="GAF78895.1"/>
    </source>
</evidence>
<protein>
    <submittedName>
        <fullName evidence="1">Uncharacterized protein</fullName>
    </submittedName>
</protein>
<reference evidence="1" key="1">
    <citation type="journal article" date="2014" name="Front. Microbiol.">
        <title>High frequency of phylogenetically diverse reductive dehalogenase-homologous genes in deep subseafloor sedimentary metagenomes.</title>
        <authorList>
            <person name="Kawai M."/>
            <person name="Futagami T."/>
            <person name="Toyoda A."/>
            <person name="Takaki Y."/>
            <person name="Nishi S."/>
            <person name="Hori S."/>
            <person name="Arai W."/>
            <person name="Tsubouchi T."/>
            <person name="Morono Y."/>
            <person name="Uchiyama I."/>
            <person name="Ito T."/>
            <person name="Fujiyama A."/>
            <person name="Inagaki F."/>
            <person name="Takami H."/>
        </authorList>
    </citation>
    <scope>NUCLEOTIDE SEQUENCE</scope>
    <source>
        <strain evidence="1">Expedition CK06-06</strain>
    </source>
</reference>
<feature type="non-terminal residue" evidence="1">
    <location>
        <position position="1"/>
    </location>
</feature>
<dbReference type="AlphaFoldDB" id="X0TRX3"/>
<sequence>TIEFPSGIFSIKIYRSPFTSARVPLFFILCPIPPLMFVSAFDTTRGAVSAFEMFGDLAASLAVI</sequence>
<proteinExistence type="predicted"/>
<organism evidence="1">
    <name type="scientific">marine sediment metagenome</name>
    <dbReference type="NCBI Taxonomy" id="412755"/>
    <lineage>
        <taxon>unclassified sequences</taxon>
        <taxon>metagenomes</taxon>
        <taxon>ecological metagenomes</taxon>
    </lineage>
</organism>
<accession>X0TRX3</accession>
<dbReference type="EMBL" id="BARS01009738">
    <property type="protein sequence ID" value="GAF78895.1"/>
    <property type="molecule type" value="Genomic_DNA"/>
</dbReference>